<dbReference type="InterPro" id="IPR033655">
    <property type="entry name" value="TGS_RelA/SpoT"/>
</dbReference>
<feature type="coiled-coil region" evidence="2">
    <location>
        <begin position="222"/>
        <end position="253"/>
    </location>
</feature>
<dbReference type="PROSITE" id="PS51880">
    <property type="entry name" value="TGS"/>
    <property type="match status" value="1"/>
</dbReference>
<dbReference type="Gene3D" id="3.10.20.30">
    <property type="match status" value="1"/>
</dbReference>
<comment type="similarity">
    <text evidence="1">Belongs to the RelA/SpoT family.</text>
</comment>
<reference evidence="4 5" key="1">
    <citation type="journal article" date="2016" name="Nat. Commun.">
        <title>Thousands of microbial genomes shed light on interconnected biogeochemical processes in an aquifer system.</title>
        <authorList>
            <person name="Anantharaman K."/>
            <person name="Brown C.T."/>
            <person name="Hug L.A."/>
            <person name="Sharon I."/>
            <person name="Castelle C.J."/>
            <person name="Probst A.J."/>
            <person name="Thomas B.C."/>
            <person name="Singh A."/>
            <person name="Wilkins M.J."/>
            <person name="Karaoz U."/>
            <person name="Brodie E.L."/>
            <person name="Williams K.H."/>
            <person name="Hubbard S.S."/>
            <person name="Banfield J.F."/>
        </authorList>
    </citation>
    <scope>NUCLEOTIDE SEQUENCE [LARGE SCALE GENOMIC DNA]</scope>
</reference>
<dbReference type="CDD" id="cd05399">
    <property type="entry name" value="NT_Rel-Spo_like"/>
    <property type="match status" value="1"/>
</dbReference>
<gene>
    <name evidence="4" type="ORF">A3A35_01655</name>
</gene>
<dbReference type="InterPro" id="IPR007685">
    <property type="entry name" value="RelA_SpoT"/>
</dbReference>
<dbReference type="Proteomes" id="UP000179115">
    <property type="component" value="Unassembled WGS sequence"/>
</dbReference>
<dbReference type="GO" id="GO:0015969">
    <property type="term" value="P:guanosine tetraphosphate metabolic process"/>
    <property type="evidence" value="ECO:0007669"/>
    <property type="project" value="InterPro"/>
</dbReference>
<evidence type="ECO:0000256" key="1">
    <source>
        <dbReference type="ARBA" id="ARBA00007476"/>
    </source>
</evidence>
<keyword evidence="2" id="KW-0175">Coiled coil</keyword>
<dbReference type="GO" id="GO:0005886">
    <property type="term" value="C:plasma membrane"/>
    <property type="evidence" value="ECO:0007669"/>
    <property type="project" value="TreeGrafter"/>
</dbReference>
<dbReference type="InterPro" id="IPR043519">
    <property type="entry name" value="NT_sf"/>
</dbReference>
<dbReference type="SUPFAM" id="SSF109604">
    <property type="entry name" value="HD-domain/PDEase-like"/>
    <property type="match status" value="1"/>
</dbReference>
<name>A0A1F6ED68_9BACT</name>
<dbReference type="InterPro" id="IPR004095">
    <property type="entry name" value="TGS"/>
</dbReference>
<evidence type="ECO:0000313" key="5">
    <source>
        <dbReference type="Proteomes" id="UP000179115"/>
    </source>
</evidence>
<evidence type="ECO:0000256" key="2">
    <source>
        <dbReference type="SAM" id="Coils"/>
    </source>
</evidence>
<comment type="caution">
    <text evidence="4">The sequence shown here is derived from an EMBL/GenBank/DDBJ whole genome shotgun (WGS) entry which is preliminary data.</text>
</comment>
<dbReference type="CDD" id="cd00077">
    <property type="entry name" value="HDc"/>
    <property type="match status" value="1"/>
</dbReference>
<dbReference type="Pfam" id="PF13328">
    <property type="entry name" value="HD_4"/>
    <property type="match status" value="1"/>
</dbReference>
<protein>
    <recommendedName>
        <fullName evidence="3">TGS domain-containing protein</fullName>
    </recommendedName>
</protein>
<dbReference type="SMART" id="SM00954">
    <property type="entry name" value="RelA_SpoT"/>
    <property type="match status" value="1"/>
</dbReference>
<accession>A0A1F6ED68</accession>
<dbReference type="InterPro" id="IPR003607">
    <property type="entry name" value="HD/PDEase_dom"/>
</dbReference>
<sequence length="548" mass="62002">MSDVNPVVESGDAQSAGSNPGAGIHYGIKELLSILPSSSSKEDIDLVTKAYAFAEKAHTGHMRFSGEPYMVHLFETAKSLAELSMGAETIAAGLLHDSIEDRGVRDEEIRREFGEEILFLIQGVTKLGELKYRGLERHTESLRKLFVATSQDIRVVIIKLMDRLHNIRTLSFVPKEKQGRIAAETLEIYVPIADRLGMGKFKQELEDLSFPYVYPKEYEEALSLMKQKKNETERRLEKILNTLRKELAQQRVTNFRTERRLKGLYSLYRKYERKGRDIEKIHDLSALRIIVPTIADCYRVLGIVHSLWRPLPGEIKDYIAFPKPNGYQSLHTKILTGDGGIAEIQIRTEDMHRTAEYGIASHGLYKENVGYKDKTPGGEHSSYLQWVRQLLPLLSRLPTLRSSLPAGAAAAKEEEKKEQKTPRWLKEIAETQNFVSGSKEFLEDLKSDFFSHRVFVFTPKGDVIDLPIDSSPVDFAYAVHSDIGDHMAGVKVNGKMVALDTRLHNGDIVEIITKLSAHPTSKWVDLAKTALARKHIRNVLEKQSSKIK</sequence>
<dbReference type="PANTHER" id="PTHR21262">
    <property type="entry name" value="GUANOSINE-3',5'-BIS DIPHOSPHATE 3'-PYROPHOSPHOHYDROLASE"/>
    <property type="match status" value="1"/>
</dbReference>
<dbReference type="SMART" id="SM00471">
    <property type="entry name" value="HDc"/>
    <property type="match status" value="1"/>
</dbReference>
<dbReference type="EMBL" id="MFLV01000012">
    <property type="protein sequence ID" value="OGG71591.1"/>
    <property type="molecule type" value="Genomic_DNA"/>
</dbReference>
<dbReference type="InterPro" id="IPR012675">
    <property type="entry name" value="Beta-grasp_dom_sf"/>
</dbReference>
<dbReference type="AlphaFoldDB" id="A0A1F6ED68"/>
<dbReference type="FunFam" id="3.10.20.30:FF:000002">
    <property type="entry name" value="GTP pyrophosphokinase (RelA/SpoT)"/>
    <property type="match status" value="1"/>
</dbReference>
<organism evidence="4 5">
    <name type="scientific">Candidatus Kaiserbacteria bacterium RIFCSPLOWO2_01_FULL_51_21</name>
    <dbReference type="NCBI Taxonomy" id="1798508"/>
    <lineage>
        <taxon>Bacteria</taxon>
        <taxon>Candidatus Kaiseribacteriota</taxon>
    </lineage>
</organism>
<dbReference type="FunFam" id="1.10.3210.10:FF:000001">
    <property type="entry name" value="GTP pyrophosphokinase RelA"/>
    <property type="match status" value="1"/>
</dbReference>
<dbReference type="Pfam" id="PF04607">
    <property type="entry name" value="RelA_SpoT"/>
    <property type="match status" value="1"/>
</dbReference>
<dbReference type="PANTHER" id="PTHR21262:SF31">
    <property type="entry name" value="GTP PYROPHOSPHOKINASE"/>
    <property type="match status" value="1"/>
</dbReference>
<evidence type="ECO:0000259" key="3">
    <source>
        <dbReference type="PROSITE" id="PS51880"/>
    </source>
</evidence>
<feature type="domain" description="TGS" evidence="3">
    <location>
        <begin position="452"/>
        <end position="513"/>
    </location>
</feature>
<evidence type="ECO:0000313" key="4">
    <source>
        <dbReference type="EMBL" id="OGG71591.1"/>
    </source>
</evidence>
<dbReference type="Pfam" id="PF02824">
    <property type="entry name" value="TGS"/>
    <property type="match status" value="1"/>
</dbReference>
<dbReference type="InterPro" id="IPR012676">
    <property type="entry name" value="TGS-like"/>
</dbReference>
<dbReference type="SUPFAM" id="SSF81271">
    <property type="entry name" value="TGS-like"/>
    <property type="match status" value="1"/>
</dbReference>
<dbReference type="CDD" id="cd01668">
    <property type="entry name" value="TGS_RSH"/>
    <property type="match status" value="1"/>
</dbReference>
<proteinExistence type="inferred from homology"/>
<dbReference type="Gene3D" id="3.30.460.10">
    <property type="entry name" value="Beta Polymerase, domain 2"/>
    <property type="match status" value="1"/>
</dbReference>
<dbReference type="SUPFAM" id="SSF81301">
    <property type="entry name" value="Nucleotidyltransferase"/>
    <property type="match status" value="1"/>
</dbReference>
<dbReference type="Gene3D" id="1.10.3210.10">
    <property type="entry name" value="Hypothetical protein af1432"/>
    <property type="match status" value="1"/>
</dbReference>
<dbReference type="STRING" id="1798508.A3A35_01655"/>